<gene>
    <name evidence="1" type="ORF">BTA35_0208475</name>
</gene>
<dbReference type="EMBL" id="MTSD02000003">
    <property type="protein sequence ID" value="OOV87037.1"/>
    <property type="molecule type" value="Genomic_DNA"/>
</dbReference>
<keyword evidence="2" id="KW-1185">Reference proteome</keyword>
<accession>A0A1T1HBD2</accession>
<dbReference type="RefSeq" id="WP_078319387.1">
    <property type="nucleotide sequence ID" value="NZ_FXTS01000003.1"/>
</dbReference>
<organism evidence="1 2">
    <name type="scientific">Oceanospirillum linum</name>
    <dbReference type="NCBI Taxonomy" id="966"/>
    <lineage>
        <taxon>Bacteria</taxon>
        <taxon>Pseudomonadati</taxon>
        <taxon>Pseudomonadota</taxon>
        <taxon>Gammaproteobacteria</taxon>
        <taxon>Oceanospirillales</taxon>
        <taxon>Oceanospirillaceae</taxon>
        <taxon>Oceanospirillum</taxon>
    </lineage>
</organism>
<dbReference type="Proteomes" id="UP000190064">
    <property type="component" value="Unassembled WGS sequence"/>
</dbReference>
<dbReference type="AlphaFoldDB" id="A0A1T1HBD2"/>
<evidence type="ECO:0000313" key="1">
    <source>
        <dbReference type="EMBL" id="OOV87037.1"/>
    </source>
</evidence>
<name>A0A1T1HBD2_OCELI</name>
<sequence length="282" mass="31917">MLSQTTTANSLDFASPAQLTNTLFDLGDCFGNLCRLPLKSALKIFQPLSQPQTNSSDHSEPAQKHHLFSQQLQTNIPFAVSREWKNQVWSYQLSLHTPHTGSDSHALHRHLSARSLTSIPTEQKDSVQDWLYFASPLDHLTRLHWQLLTAEELKQQRLLNLAFWLKQKLDQGSLINNLLLTPLTDLPLGDGLNLQPARSFARVGKQSLPDQRRLPSLHFAIFRQHRLTEGYGLQPSELFAAQEKLAAQSSVMASNQALLILDYRQCSELLELLEKALLLKKS</sequence>
<reference evidence="1" key="1">
    <citation type="submission" date="2017-02" db="EMBL/GenBank/DDBJ databases">
        <title>Draft Genome Sequence of the Salt Water Bacterium Oceanospirillum linum ATCC 11336.</title>
        <authorList>
            <person name="Trachtenberg A.M."/>
            <person name="Carney J.G."/>
            <person name="Linnane J.D."/>
            <person name="Rheaume B.A."/>
            <person name="Pitts N.L."/>
            <person name="Mykles D.L."/>
            <person name="Maclea K.S."/>
        </authorList>
    </citation>
    <scope>NUCLEOTIDE SEQUENCE [LARGE SCALE GENOMIC DNA]</scope>
    <source>
        <strain evidence="1">ATCC 11336</strain>
    </source>
</reference>
<evidence type="ECO:0000313" key="2">
    <source>
        <dbReference type="Proteomes" id="UP000190064"/>
    </source>
</evidence>
<comment type="caution">
    <text evidence="1">The sequence shown here is derived from an EMBL/GenBank/DDBJ whole genome shotgun (WGS) entry which is preliminary data.</text>
</comment>
<proteinExistence type="predicted"/>
<protein>
    <submittedName>
        <fullName evidence="1">Uncharacterized protein</fullName>
    </submittedName>
</protein>